<evidence type="ECO:0000313" key="2">
    <source>
        <dbReference type="EMBL" id="XBS19429.1"/>
    </source>
</evidence>
<dbReference type="Proteomes" id="UP001225378">
    <property type="component" value="Chromosome"/>
</dbReference>
<dbReference type="RefSeq" id="WP_349431256.1">
    <property type="nucleotide sequence ID" value="NZ_CP157743.1"/>
</dbReference>
<name>A0AAU7NQZ8_9GAMM</name>
<dbReference type="KEGG" id="mech:Q9L42_013785"/>
<keyword evidence="1" id="KW-0812">Transmembrane</keyword>
<feature type="transmembrane region" description="Helical" evidence="1">
    <location>
        <begin position="20"/>
        <end position="40"/>
    </location>
</feature>
<feature type="transmembrane region" description="Helical" evidence="1">
    <location>
        <begin position="160"/>
        <end position="182"/>
    </location>
</feature>
<organism evidence="2 3">
    <name type="scientific">Methylomarinum roseum</name>
    <dbReference type="NCBI Taxonomy" id="3067653"/>
    <lineage>
        <taxon>Bacteria</taxon>
        <taxon>Pseudomonadati</taxon>
        <taxon>Pseudomonadota</taxon>
        <taxon>Gammaproteobacteria</taxon>
        <taxon>Methylococcales</taxon>
        <taxon>Methylococcaceae</taxon>
        <taxon>Methylomarinum</taxon>
    </lineage>
</organism>
<keyword evidence="3" id="KW-1185">Reference proteome</keyword>
<keyword evidence="1" id="KW-0472">Membrane</keyword>
<evidence type="ECO:0000256" key="1">
    <source>
        <dbReference type="SAM" id="Phobius"/>
    </source>
</evidence>
<dbReference type="AlphaFoldDB" id="A0AAU7NQZ8"/>
<sequence>MNKDNKIPNWSMDSALRYIYINEVIFVVLVLLCFIGELLAEATDRIAFFYWLCVTPLFFYCSLLSEKAKAISTGISNKHLIRYELFYWGSAFGCVLLVFLMWHAETITPGGGAMTIHIILAHTMFLSGIVLGVHYYLIGGILFVTAALSIVMGGNFGVDLVLSLPFIWLGFYLEETLLFPTLKRKNDYLKEREESDWQEGDRRS</sequence>
<feature type="transmembrane region" description="Helical" evidence="1">
    <location>
        <begin position="46"/>
        <end position="64"/>
    </location>
</feature>
<reference evidence="2 3" key="1">
    <citation type="journal article" date="2024" name="Microbiology">
        <title>Methylomarinum rosea sp. nov., a novel halophilic methanotrophic bacterium from the hypersaline Lake Elton.</title>
        <authorList>
            <person name="Suleimanov R.Z."/>
            <person name="Oshkin I.Y."/>
            <person name="Danilova O.V."/>
            <person name="Suzina N.E."/>
            <person name="Dedysh S.N."/>
        </authorList>
    </citation>
    <scope>NUCLEOTIDE SEQUENCE [LARGE SCALE GENOMIC DNA]</scope>
    <source>
        <strain evidence="2 3">Ch1-1</strain>
    </source>
</reference>
<feature type="transmembrane region" description="Helical" evidence="1">
    <location>
        <begin position="85"/>
        <end position="104"/>
    </location>
</feature>
<protein>
    <submittedName>
        <fullName evidence="2">Uncharacterized protein</fullName>
    </submittedName>
</protein>
<keyword evidence="1" id="KW-1133">Transmembrane helix</keyword>
<proteinExistence type="predicted"/>
<evidence type="ECO:0000313" key="3">
    <source>
        <dbReference type="Proteomes" id="UP001225378"/>
    </source>
</evidence>
<accession>A0AAU7NQZ8</accession>
<dbReference type="EMBL" id="CP157743">
    <property type="protein sequence ID" value="XBS19429.1"/>
    <property type="molecule type" value="Genomic_DNA"/>
</dbReference>
<gene>
    <name evidence="2" type="ORF">Q9L42_013785</name>
</gene>